<proteinExistence type="predicted"/>
<keyword evidence="3" id="KW-0732">Signal</keyword>
<evidence type="ECO:0000256" key="1">
    <source>
        <dbReference type="SAM" id="MobiDB-lite"/>
    </source>
</evidence>
<evidence type="ECO:0000256" key="2">
    <source>
        <dbReference type="SAM" id="Phobius"/>
    </source>
</evidence>
<protein>
    <submittedName>
        <fullName evidence="4">Uncharacterized protein</fullName>
    </submittedName>
</protein>
<gene>
    <name evidence="4" type="ORF">DFR67_11655</name>
</gene>
<sequence>MIAAAVAAAAVMSFGAGTAFADPEGQGGVTAPPSAGPGQGGVTPTPEPAPTAPVETAPVVDSGPGSVPDPVWDPAAPPVVQGWDEPAPVYPQVYNPVPQGPIHLPKQTKPVTPVLPRPGYVMLGNKTGPQPDWLSDPDTRSWNRWNAKWTADIATTLISIGVPEDEASRQAAATMVGIVAGSVTGFMLTGPLAAVVFGATGALIGLGIGTAVAPFVPPFTPVAPLIGAAAGGAAGAAGGLLIVGGAGAIAGGVAGGLLGWLFGAGDPGASKDAPPAPGTPESELSHPEPPNPEANQFELNADGLPGNGTVSYVVNSAGDVSGSVDVGPVSVPLEWSAEQADAPYEAIGFLAQTARDTVADVTAQVSTQIEQVIPGVRVEFPQFAPADK</sequence>
<evidence type="ECO:0000313" key="5">
    <source>
        <dbReference type="Proteomes" id="UP000247591"/>
    </source>
</evidence>
<feature type="transmembrane region" description="Helical" evidence="2">
    <location>
        <begin position="195"/>
        <end position="216"/>
    </location>
</feature>
<organism evidence="4 5">
    <name type="scientific">Williamsia limnetica</name>
    <dbReference type="NCBI Taxonomy" id="882452"/>
    <lineage>
        <taxon>Bacteria</taxon>
        <taxon>Bacillati</taxon>
        <taxon>Actinomycetota</taxon>
        <taxon>Actinomycetes</taxon>
        <taxon>Mycobacteriales</taxon>
        <taxon>Nocardiaceae</taxon>
        <taxon>Williamsia</taxon>
    </lineage>
</organism>
<feature type="transmembrane region" description="Helical" evidence="2">
    <location>
        <begin position="236"/>
        <end position="262"/>
    </location>
</feature>
<accession>A0A318RE55</accession>
<keyword evidence="5" id="KW-1185">Reference proteome</keyword>
<feature type="region of interest" description="Disordered" evidence="1">
    <location>
        <begin position="268"/>
        <end position="301"/>
    </location>
</feature>
<evidence type="ECO:0000313" key="4">
    <source>
        <dbReference type="EMBL" id="PYE13501.1"/>
    </source>
</evidence>
<keyword evidence="2" id="KW-1133">Transmembrane helix</keyword>
<keyword evidence="2" id="KW-0812">Transmembrane</keyword>
<feature type="transmembrane region" description="Helical" evidence="2">
    <location>
        <begin position="171"/>
        <end position="188"/>
    </location>
</feature>
<dbReference type="AlphaFoldDB" id="A0A318RE55"/>
<feature type="chain" id="PRO_5016324154" evidence="3">
    <location>
        <begin position="22"/>
        <end position="388"/>
    </location>
</feature>
<evidence type="ECO:0000256" key="3">
    <source>
        <dbReference type="SAM" id="SignalP"/>
    </source>
</evidence>
<feature type="signal peptide" evidence="3">
    <location>
        <begin position="1"/>
        <end position="21"/>
    </location>
</feature>
<keyword evidence="2" id="KW-0472">Membrane</keyword>
<reference evidence="4 5" key="1">
    <citation type="submission" date="2018-06" db="EMBL/GenBank/DDBJ databases">
        <title>Genomic Encyclopedia of Type Strains, Phase IV (KMG-IV): sequencing the most valuable type-strain genomes for metagenomic binning, comparative biology and taxonomic classification.</title>
        <authorList>
            <person name="Goeker M."/>
        </authorList>
    </citation>
    <scope>NUCLEOTIDE SEQUENCE [LARGE SCALE GENOMIC DNA]</scope>
    <source>
        <strain evidence="4 5">DSM 45521</strain>
    </source>
</reference>
<name>A0A318RE55_WILLI</name>
<dbReference type="Proteomes" id="UP000247591">
    <property type="component" value="Unassembled WGS sequence"/>
</dbReference>
<feature type="region of interest" description="Disordered" evidence="1">
    <location>
        <begin position="24"/>
        <end position="73"/>
    </location>
</feature>
<comment type="caution">
    <text evidence="4">The sequence shown here is derived from an EMBL/GenBank/DDBJ whole genome shotgun (WGS) entry which is preliminary data.</text>
</comment>
<dbReference type="EMBL" id="QJSP01000016">
    <property type="protein sequence ID" value="PYE13501.1"/>
    <property type="molecule type" value="Genomic_DNA"/>
</dbReference>